<sequence>MLKSLSITNYALIDKVEVSFDSGLTVITGETGAGKSVLLGALSLILGQRSDVNALLNKEHKCIVEGEFFIGNYGLVGFFEENDVDYEEVTIIRRELLPSGKSRAFVNDTPVNLGFLKSISAQLIDVHSQHQNLLLDDSGFHMMVIDTLADNKALIADYGKQFKAYKSLQKEIELMIADNDKQKSDLDYMQFQFEQLDKANLVASEQGELEQTLEQLSHAEEIKGNLVEVVNHLSQEPSPVIDALADSVNKLEKISGFLPDGDELTQRLESARIDLKDLADDLESRSEDLDYNPDTIRQVQERLDLIYDLQQKHRVKSIGELIELKNELQQQIDKVNFFDDDLKAKQNELEKMVGELEKACKSITKSRKGVFSLVKSSIEKQLQMLGIPHANFVIEHTHTDDFNMSGKDDIEFLFAGNKGGTPAPINKVASGGEISRVMLSIKSLLSSSKGLPTIIFDEIDTGVSGEVADQMGSIMAEMGSSMQVISITHLPQITVKGDHHFKVFKTDEADKTISNIRKLNHEDRVVEVAKMLSGSTLSNAALENARALLNN</sequence>
<evidence type="ECO:0000256" key="4">
    <source>
        <dbReference type="ARBA" id="ARBA00022741"/>
    </source>
</evidence>
<reference evidence="12 13" key="1">
    <citation type="submission" date="2021-01" db="EMBL/GenBank/DDBJ databases">
        <title>Carboxyliciviraga sp.nov., isolated from coastal sediments.</title>
        <authorList>
            <person name="Lu D."/>
            <person name="Zhang T."/>
        </authorList>
    </citation>
    <scope>NUCLEOTIDE SEQUENCE [LARGE SCALE GENOMIC DNA]</scope>
    <source>
        <strain evidence="12 13">N1Y132</strain>
    </source>
</reference>
<keyword evidence="6" id="KW-0067">ATP-binding</keyword>
<name>A0ABS1HDW7_9BACT</name>
<evidence type="ECO:0000256" key="8">
    <source>
        <dbReference type="ARBA" id="ARBA00033408"/>
    </source>
</evidence>
<keyword evidence="5 9" id="KW-0227">DNA damage</keyword>
<evidence type="ECO:0000256" key="3">
    <source>
        <dbReference type="ARBA" id="ARBA00021315"/>
    </source>
</evidence>
<dbReference type="InterPro" id="IPR003395">
    <property type="entry name" value="RecF/RecN/SMC_N"/>
</dbReference>
<dbReference type="Gene3D" id="3.40.50.300">
    <property type="entry name" value="P-loop containing nucleotide triphosphate hydrolases"/>
    <property type="match status" value="2"/>
</dbReference>
<dbReference type="PANTHER" id="PTHR11059:SF0">
    <property type="entry name" value="DNA REPAIR PROTEIN RECN"/>
    <property type="match status" value="1"/>
</dbReference>
<keyword evidence="7 9" id="KW-0234">DNA repair</keyword>
<evidence type="ECO:0000256" key="7">
    <source>
        <dbReference type="ARBA" id="ARBA00023204"/>
    </source>
</evidence>
<comment type="similarity">
    <text evidence="2 9">Belongs to the RecN family.</text>
</comment>
<evidence type="ECO:0000256" key="2">
    <source>
        <dbReference type="ARBA" id="ARBA00009441"/>
    </source>
</evidence>
<dbReference type="InterPro" id="IPR004604">
    <property type="entry name" value="DNA_recomb/repair_RecN"/>
</dbReference>
<dbReference type="RefSeq" id="WP_200463092.1">
    <property type="nucleotide sequence ID" value="NZ_JAENRR010000001.1"/>
</dbReference>
<keyword evidence="4" id="KW-0547">Nucleotide-binding</keyword>
<evidence type="ECO:0000256" key="10">
    <source>
        <dbReference type="SAM" id="Coils"/>
    </source>
</evidence>
<dbReference type="PIRSF" id="PIRSF003128">
    <property type="entry name" value="RecN"/>
    <property type="match status" value="1"/>
</dbReference>
<dbReference type="CDD" id="cd03241">
    <property type="entry name" value="ABC_RecN"/>
    <property type="match status" value="2"/>
</dbReference>
<evidence type="ECO:0000313" key="12">
    <source>
        <dbReference type="EMBL" id="MBK3515867.1"/>
    </source>
</evidence>
<keyword evidence="10" id="KW-0175">Coiled coil</keyword>
<dbReference type="InterPro" id="IPR027417">
    <property type="entry name" value="P-loop_NTPase"/>
</dbReference>
<dbReference type="NCBIfam" id="TIGR00634">
    <property type="entry name" value="recN"/>
    <property type="match status" value="1"/>
</dbReference>
<comment type="function">
    <text evidence="1 9">May be involved in recombinational repair of damaged DNA.</text>
</comment>
<evidence type="ECO:0000256" key="9">
    <source>
        <dbReference type="PIRNR" id="PIRNR003128"/>
    </source>
</evidence>
<feature type="domain" description="RecF/RecN/SMC N-terminal" evidence="11">
    <location>
        <begin position="1"/>
        <end position="508"/>
    </location>
</feature>
<evidence type="ECO:0000256" key="1">
    <source>
        <dbReference type="ARBA" id="ARBA00003618"/>
    </source>
</evidence>
<feature type="coiled-coil region" evidence="10">
    <location>
        <begin position="261"/>
        <end position="288"/>
    </location>
</feature>
<feature type="coiled-coil region" evidence="10">
    <location>
        <begin position="321"/>
        <end position="362"/>
    </location>
</feature>
<dbReference type="Proteomes" id="UP000605676">
    <property type="component" value="Unassembled WGS sequence"/>
</dbReference>
<evidence type="ECO:0000313" key="13">
    <source>
        <dbReference type="Proteomes" id="UP000605676"/>
    </source>
</evidence>
<evidence type="ECO:0000256" key="5">
    <source>
        <dbReference type="ARBA" id="ARBA00022763"/>
    </source>
</evidence>
<dbReference type="SUPFAM" id="SSF52540">
    <property type="entry name" value="P-loop containing nucleoside triphosphate hydrolases"/>
    <property type="match status" value="1"/>
</dbReference>
<gene>
    <name evidence="12" type="primary">recN</name>
    <name evidence="12" type="ORF">JIV24_00845</name>
</gene>
<dbReference type="EMBL" id="JAENRR010000001">
    <property type="protein sequence ID" value="MBK3515867.1"/>
    <property type="molecule type" value="Genomic_DNA"/>
</dbReference>
<comment type="caution">
    <text evidence="12">The sequence shown here is derived from an EMBL/GenBank/DDBJ whole genome shotgun (WGS) entry which is preliminary data.</text>
</comment>
<dbReference type="Pfam" id="PF02463">
    <property type="entry name" value="SMC_N"/>
    <property type="match status" value="1"/>
</dbReference>
<dbReference type="PANTHER" id="PTHR11059">
    <property type="entry name" value="DNA REPAIR PROTEIN RECN"/>
    <property type="match status" value="1"/>
</dbReference>
<organism evidence="12 13">
    <name type="scientific">Carboxylicivirga marina</name>
    <dbReference type="NCBI Taxonomy" id="2800988"/>
    <lineage>
        <taxon>Bacteria</taxon>
        <taxon>Pseudomonadati</taxon>
        <taxon>Bacteroidota</taxon>
        <taxon>Bacteroidia</taxon>
        <taxon>Marinilabiliales</taxon>
        <taxon>Marinilabiliaceae</taxon>
        <taxon>Carboxylicivirga</taxon>
    </lineage>
</organism>
<evidence type="ECO:0000256" key="6">
    <source>
        <dbReference type="ARBA" id="ARBA00022840"/>
    </source>
</evidence>
<keyword evidence="13" id="KW-1185">Reference proteome</keyword>
<accession>A0ABS1HDW7</accession>
<evidence type="ECO:0000259" key="11">
    <source>
        <dbReference type="Pfam" id="PF02463"/>
    </source>
</evidence>
<feature type="coiled-coil region" evidence="10">
    <location>
        <begin position="165"/>
        <end position="222"/>
    </location>
</feature>
<proteinExistence type="inferred from homology"/>
<protein>
    <recommendedName>
        <fullName evidence="3 9">DNA repair protein RecN</fullName>
    </recommendedName>
    <alternativeName>
        <fullName evidence="8 9">Recombination protein N</fullName>
    </alternativeName>
</protein>